<feature type="transmembrane region" description="Helical" evidence="6">
    <location>
        <begin position="425"/>
        <end position="445"/>
    </location>
</feature>
<protein>
    <recommendedName>
        <fullName evidence="9">Polysaccharide biosynthesis protein</fullName>
    </recommendedName>
</protein>
<evidence type="ECO:0000256" key="1">
    <source>
        <dbReference type="ARBA" id="ARBA00004651"/>
    </source>
</evidence>
<evidence type="ECO:0008006" key="9">
    <source>
        <dbReference type="Google" id="ProtNLM"/>
    </source>
</evidence>
<dbReference type="InterPro" id="IPR050833">
    <property type="entry name" value="Poly_Biosynth_Transport"/>
</dbReference>
<keyword evidence="5 6" id="KW-0472">Membrane</keyword>
<dbReference type="InParanoid" id="E3J5L8"/>
<comment type="subcellular location">
    <subcellularLocation>
        <location evidence="1">Cell membrane</location>
        <topology evidence="1">Multi-pass membrane protein</topology>
    </subcellularLocation>
</comment>
<feature type="transmembrane region" description="Helical" evidence="6">
    <location>
        <begin position="67"/>
        <end position="85"/>
    </location>
</feature>
<dbReference type="GO" id="GO:0005886">
    <property type="term" value="C:plasma membrane"/>
    <property type="evidence" value="ECO:0007669"/>
    <property type="project" value="UniProtKB-SubCell"/>
</dbReference>
<dbReference type="Proteomes" id="UP000002484">
    <property type="component" value="Chromosome"/>
</dbReference>
<dbReference type="STRING" id="298654.FraEuI1c_5116"/>
<evidence type="ECO:0000313" key="8">
    <source>
        <dbReference type="Proteomes" id="UP000002484"/>
    </source>
</evidence>
<keyword evidence="2" id="KW-1003">Cell membrane</keyword>
<feature type="transmembrane region" description="Helical" evidence="6">
    <location>
        <begin position="106"/>
        <end position="132"/>
    </location>
</feature>
<feature type="transmembrane region" description="Helical" evidence="6">
    <location>
        <begin position="138"/>
        <end position="160"/>
    </location>
</feature>
<evidence type="ECO:0000256" key="6">
    <source>
        <dbReference type="SAM" id="Phobius"/>
    </source>
</evidence>
<accession>E3J5L8</accession>
<name>E3J5L8_PSEI1</name>
<sequence length="477" mass="48920">MILAGKVTGKGPTMAVAARRELVAELLRGPVALAAAGAVANFFNLVMNLVLARVLSTRGYGAVVEQTNIYMVLSVVGLAVLNAVVHRDLGQLDNTRSLRWGWIRKLRNVIGFSTVGAAVVAIAVCKPVAVLLSYPHPFAIAEAAIAASVWVGVCVERGLLQARRNYLGLARNVILEAAFRFVGIVVLAAVGLGVNGAGLGLVLGLALAGEFARWTAARTPSPGWATGGDQTVPAAPRPALAAPAVTRRTREVLIADTSVALATLAPLAVLQNIDVVIVGWRNPEGVGGYAAISTASKIPVFIGLAVANYLLAEAARRRQAGESAGRALAMALSIVVAPGLLLAGAGVVAGHGILAVLFGPKLTAAAPALPVLALAMTALSVTLMFASYLLGAGYRKVVWVLAVCTPLTIVVLTLADGAIMRTAVAGLVCQTLAAMLTGALVVRLLHAGRVASRPAVRAELAVPAQPGVPVVQEVMSR</sequence>
<evidence type="ECO:0000256" key="3">
    <source>
        <dbReference type="ARBA" id="ARBA00022692"/>
    </source>
</evidence>
<feature type="transmembrane region" description="Helical" evidence="6">
    <location>
        <begin position="29"/>
        <end position="55"/>
    </location>
</feature>
<reference evidence="7 8" key="1">
    <citation type="submission" date="2010-10" db="EMBL/GenBank/DDBJ databases">
        <title>Complete sequence of Frankia sp. EuI1c.</title>
        <authorList>
            <consortium name="US DOE Joint Genome Institute"/>
            <person name="Lucas S."/>
            <person name="Copeland A."/>
            <person name="Lapidus A."/>
            <person name="Cheng J.-F."/>
            <person name="Bruce D."/>
            <person name="Goodwin L."/>
            <person name="Pitluck S."/>
            <person name="Chertkov O."/>
            <person name="Detter J.C."/>
            <person name="Han C."/>
            <person name="Tapia R."/>
            <person name="Land M."/>
            <person name="Hauser L."/>
            <person name="Jeffries C."/>
            <person name="Kyrpides N."/>
            <person name="Ivanova N."/>
            <person name="Mikhailova N."/>
            <person name="Beauchemin N."/>
            <person name="Sen A."/>
            <person name="Sur S.A."/>
            <person name="Gtari M."/>
            <person name="Wall L."/>
            <person name="Tisa L."/>
            <person name="Woyke T."/>
        </authorList>
    </citation>
    <scope>NUCLEOTIDE SEQUENCE [LARGE SCALE GENOMIC DNA]</scope>
    <source>
        <strain evidence="8">DSM 45817 / CECT 9037 / EuI1c</strain>
    </source>
</reference>
<gene>
    <name evidence="7" type="ordered locus">FraEuI1c_5116</name>
</gene>
<dbReference type="eggNOG" id="COG2244">
    <property type="taxonomic scope" value="Bacteria"/>
</dbReference>
<evidence type="ECO:0000256" key="2">
    <source>
        <dbReference type="ARBA" id="ARBA00022475"/>
    </source>
</evidence>
<dbReference type="HOGENOM" id="CLU_565912_0_0_11"/>
<dbReference type="EMBL" id="CP002299">
    <property type="protein sequence ID" value="ADP83105.1"/>
    <property type="molecule type" value="Genomic_DNA"/>
</dbReference>
<dbReference type="AlphaFoldDB" id="E3J5L8"/>
<keyword evidence="8" id="KW-1185">Reference proteome</keyword>
<evidence type="ECO:0000313" key="7">
    <source>
        <dbReference type="EMBL" id="ADP83105.1"/>
    </source>
</evidence>
<organism evidence="7 8">
    <name type="scientific">Pseudofrankia inefficax (strain DSM 45817 / CECT 9037 / DDB 130130 / EuI1c)</name>
    <name type="common">Frankia inefficax</name>
    <dbReference type="NCBI Taxonomy" id="298654"/>
    <lineage>
        <taxon>Bacteria</taxon>
        <taxon>Bacillati</taxon>
        <taxon>Actinomycetota</taxon>
        <taxon>Actinomycetes</taxon>
        <taxon>Frankiales</taxon>
        <taxon>Frankiaceae</taxon>
        <taxon>Pseudofrankia</taxon>
    </lineage>
</organism>
<dbReference type="PANTHER" id="PTHR30250:SF11">
    <property type="entry name" value="O-ANTIGEN TRANSPORTER-RELATED"/>
    <property type="match status" value="1"/>
</dbReference>
<dbReference type="KEGG" id="fri:FraEuI1c_5116"/>
<feature type="transmembrane region" description="Helical" evidence="6">
    <location>
        <begin position="397"/>
        <end position="419"/>
    </location>
</feature>
<feature type="transmembrane region" description="Helical" evidence="6">
    <location>
        <begin position="332"/>
        <end position="358"/>
    </location>
</feature>
<keyword evidence="3 6" id="KW-0812">Transmembrane</keyword>
<keyword evidence="4 6" id="KW-1133">Transmembrane helix</keyword>
<feature type="transmembrane region" description="Helical" evidence="6">
    <location>
        <begin position="181"/>
        <end position="208"/>
    </location>
</feature>
<dbReference type="PANTHER" id="PTHR30250">
    <property type="entry name" value="PST FAMILY PREDICTED COLANIC ACID TRANSPORTER"/>
    <property type="match status" value="1"/>
</dbReference>
<evidence type="ECO:0000256" key="5">
    <source>
        <dbReference type="ARBA" id="ARBA00023136"/>
    </source>
</evidence>
<feature type="transmembrane region" description="Helical" evidence="6">
    <location>
        <begin position="289"/>
        <end position="311"/>
    </location>
</feature>
<evidence type="ECO:0000256" key="4">
    <source>
        <dbReference type="ARBA" id="ARBA00022989"/>
    </source>
</evidence>
<proteinExistence type="predicted"/>
<feature type="transmembrane region" description="Helical" evidence="6">
    <location>
        <begin position="364"/>
        <end position="390"/>
    </location>
</feature>